<comment type="caution">
    <text evidence="1">The sequence shown here is derived from an EMBL/GenBank/DDBJ whole genome shotgun (WGS) entry which is preliminary data.</text>
</comment>
<dbReference type="AlphaFoldDB" id="A0A1G2CHQ4"/>
<dbReference type="Proteomes" id="UP000178348">
    <property type="component" value="Unassembled WGS sequence"/>
</dbReference>
<proteinExistence type="predicted"/>
<evidence type="ECO:0000313" key="2">
    <source>
        <dbReference type="Proteomes" id="UP000178348"/>
    </source>
</evidence>
<dbReference type="EMBL" id="MHLB01000057">
    <property type="protein sequence ID" value="OGZ00742.1"/>
    <property type="molecule type" value="Genomic_DNA"/>
</dbReference>
<evidence type="ECO:0000313" key="1">
    <source>
        <dbReference type="EMBL" id="OGZ00742.1"/>
    </source>
</evidence>
<protein>
    <recommendedName>
        <fullName evidence="3">Zinc-binding domain-containing protein</fullName>
    </recommendedName>
</protein>
<reference evidence="1 2" key="1">
    <citation type="journal article" date="2016" name="Nat. Commun.">
        <title>Thousands of microbial genomes shed light on interconnected biogeochemical processes in an aquifer system.</title>
        <authorList>
            <person name="Anantharaman K."/>
            <person name="Brown C.T."/>
            <person name="Hug L.A."/>
            <person name="Sharon I."/>
            <person name="Castelle C.J."/>
            <person name="Probst A.J."/>
            <person name="Thomas B.C."/>
            <person name="Singh A."/>
            <person name="Wilkins M.J."/>
            <person name="Karaoz U."/>
            <person name="Brodie E.L."/>
            <person name="Williams K.H."/>
            <person name="Hubbard S.S."/>
            <person name="Banfield J.F."/>
        </authorList>
    </citation>
    <scope>NUCLEOTIDE SEQUENCE [LARGE SCALE GENOMIC DNA]</scope>
</reference>
<organism evidence="1 2">
    <name type="scientific">Candidatus Liptonbacteria bacterium RIFCSPLOWO2_01_FULL_53_13</name>
    <dbReference type="NCBI Taxonomy" id="1798651"/>
    <lineage>
        <taxon>Bacteria</taxon>
        <taxon>Candidatus Liptoniibacteriota</taxon>
    </lineage>
</organism>
<gene>
    <name evidence="1" type="ORF">A2946_03355</name>
</gene>
<sequence length="573" mass="66713">MNSETRNCQKCEQAFVIEPDDFVAYEKFGVPPPKMCPLCRAQRRLLFRNERAFYKRKCDRCGKEHVSMYSPNKPYPVWCHDCWFSDAWDPIDYGRAYDPARPFFEQFEELWRAVPKVSLLYLRSVDSEYTNISADSKNCYMIVESSNNENCTHCYWVQQCRDCIDTSFAGKTELSYESDDCYSSNRLLYSKGCHDCLESYFLLDCRGCSHCIGCVNLRNKQYHIFNKPVSKEEYEAFLQKARFDSFSGVQEFGKKYSEFLRGQPRKYAEIVNAINSTGNYIKNAKNCRSCFHCYDAEDNKYGVHIWRSAKNCMDCDTAGRGAQNVYNSINSGVDVSNYIGASVCWTCSFMHYSYYCFDANHCFGSVGLRKKNYCILNKQYDKAEFETLKGKIIADMRARGEYGEFFPASVSTFGYNESAAQEQFPLTKDEAISQGYRWEDHPRGTYGKETVSWDKVPDSIREVGEWDPLKEIFACTACKKNFLVIPDELQFYKRLEIPLPRLCPDCRHERRFTARGPNRLWHRQCMCDYAAHQNTAKHPHHPTGRCPNEFETSYAPDRSEIVYCEQCYNAEVA</sequence>
<name>A0A1G2CHQ4_9BACT</name>
<evidence type="ECO:0008006" key="3">
    <source>
        <dbReference type="Google" id="ProtNLM"/>
    </source>
</evidence>
<accession>A0A1G2CHQ4</accession>